<evidence type="ECO:0000259" key="1">
    <source>
        <dbReference type="Pfam" id="PF00117"/>
    </source>
</evidence>
<dbReference type="InterPro" id="IPR017926">
    <property type="entry name" value="GATASE"/>
</dbReference>
<dbReference type="InterPro" id="IPR029062">
    <property type="entry name" value="Class_I_gatase-like"/>
</dbReference>
<sequence length="256" mass="27372">MVSNPRLLVVQNDAEDDARRLGDWLTDAGADLHVVRAHDGEPLPDDLTGYRGLVVLGGAQPAYDVDGEPASPWFPRLRALLREAVATRVATLGVCLGGQLLAGALGGRVEPASSGPEIGAFLVAKRDVAETDPLFAMLPFTPDVYQWHVDEITALPPGAVLLASSPRVPNQAFRLGDRVWGIQFHIECDVAMLRSWAASDDGSLARAGLDAEDVLARCAAVEDDVEEVWRPFAERFVALAAGRLSGRGIPLPVVNQ</sequence>
<dbReference type="Pfam" id="PF00117">
    <property type="entry name" value="GATase"/>
    <property type="match status" value="1"/>
</dbReference>
<evidence type="ECO:0000313" key="2">
    <source>
        <dbReference type="EMBL" id="GAA3387397.1"/>
    </source>
</evidence>
<comment type="caution">
    <text evidence="2">The sequence shown here is derived from an EMBL/GenBank/DDBJ whole genome shotgun (WGS) entry which is preliminary data.</text>
</comment>
<organism evidence="2 3">
    <name type="scientific">Cryptosporangium minutisporangium</name>
    <dbReference type="NCBI Taxonomy" id="113569"/>
    <lineage>
        <taxon>Bacteria</taxon>
        <taxon>Bacillati</taxon>
        <taxon>Actinomycetota</taxon>
        <taxon>Actinomycetes</taxon>
        <taxon>Cryptosporangiales</taxon>
        <taxon>Cryptosporangiaceae</taxon>
        <taxon>Cryptosporangium</taxon>
    </lineage>
</organism>
<dbReference type="PROSITE" id="PS51273">
    <property type="entry name" value="GATASE_TYPE_1"/>
    <property type="match status" value="1"/>
</dbReference>
<gene>
    <name evidence="2" type="ORF">GCM10020369_29710</name>
</gene>
<dbReference type="CDD" id="cd01741">
    <property type="entry name" value="GATase1_1"/>
    <property type="match status" value="1"/>
</dbReference>
<evidence type="ECO:0000313" key="3">
    <source>
        <dbReference type="Proteomes" id="UP001501676"/>
    </source>
</evidence>
<accession>A0ABP6SWX4</accession>
<proteinExistence type="predicted"/>
<keyword evidence="3" id="KW-1185">Reference proteome</keyword>
<name>A0ABP6SWX4_9ACTN</name>
<feature type="domain" description="Glutamine amidotransferase" evidence="1">
    <location>
        <begin position="26"/>
        <end position="187"/>
    </location>
</feature>
<keyword evidence="2" id="KW-0315">Glutamine amidotransferase</keyword>
<reference evidence="3" key="1">
    <citation type="journal article" date="2019" name="Int. J. Syst. Evol. Microbiol.">
        <title>The Global Catalogue of Microorganisms (GCM) 10K type strain sequencing project: providing services to taxonomists for standard genome sequencing and annotation.</title>
        <authorList>
            <consortium name="The Broad Institute Genomics Platform"/>
            <consortium name="The Broad Institute Genome Sequencing Center for Infectious Disease"/>
            <person name="Wu L."/>
            <person name="Ma J."/>
        </authorList>
    </citation>
    <scope>NUCLEOTIDE SEQUENCE [LARGE SCALE GENOMIC DNA]</scope>
    <source>
        <strain evidence="3">JCM 9458</strain>
    </source>
</reference>
<dbReference type="Gene3D" id="3.40.50.880">
    <property type="match status" value="1"/>
</dbReference>
<dbReference type="PANTHER" id="PTHR42695:SF5">
    <property type="entry name" value="GLUTAMINE AMIDOTRANSFERASE YLR126C-RELATED"/>
    <property type="match status" value="1"/>
</dbReference>
<dbReference type="InterPro" id="IPR044992">
    <property type="entry name" value="ChyE-like"/>
</dbReference>
<dbReference type="EMBL" id="BAAAYN010000018">
    <property type="protein sequence ID" value="GAA3387397.1"/>
    <property type="molecule type" value="Genomic_DNA"/>
</dbReference>
<dbReference type="SUPFAM" id="SSF52317">
    <property type="entry name" value="Class I glutamine amidotransferase-like"/>
    <property type="match status" value="1"/>
</dbReference>
<dbReference type="Proteomes" id="UP001501676">
    <property type="component" value="Unassembled WGS sequence"/>
</dbReference>
<dbReference type="PANTHER" id="PTHR42695">
    <property type="entry name" value="GLUTAMINE AMIDOTRANSFERASE YLR126C-RELATED"/>
    <property type="match status" value="1"/>
</dbReference>
<protein>
    <submittedName>
        <fullName evidence="2">Type 1 glutamine amidotransferase</fullName>
    </submittedName>
</protein>